<name>A0ABV9ZXD4_9ACTN</name>
<gene>
    <name evidence="1" type="ORF">ACFPP6_15470</name>
</gene>
<organism evidence="1 2">
    <name type="scientific">Streptomyces aureoversilis</name>
    <dbReference type="NCBI Taxonomy" id="67277"/>
    <lineage>
        <taxon>Bacteria</taxon>
        <taxon>Bacillati</taxon>
        <taxon>Actinomycetota</taxon>
        <taxon>Actinomycetes</taxon>
        <taxon>Kitasatosporales</taxon>
        <taxon>Streptomycetaceae</taxon>
        <taxon>Streptomyces</taxon>
    </lineage>
</organism>
<evidence type="ECO:0000313" key="2">
    <source>
        <dbReference type="Proteomes" id="UP001596222"/>
    </source>
</evidence>
<proteinExistence type="predicted"/>
<reference evidence="2" key="1">
    <citation type="journal article" date="2019" name="Int. J. Syst. Evol. Microbiol.">
        <title>The Global Catalogue of Microorganisms (GCM) 10K type strain sequencing project: providing services to taxonomists for standard genome sequencing and annotation.</title>
        <authorList>
            <consortium name="The Broad Institute Genomics Platform"/>
            <consortium name="The Broad Institute Genome Sequencing Center for Infectious Disease"/>
            <person name="Wu L."/>
            <person name="Ma J."/>
        </authorList>
    </citation>
    <scope>NUCLEOTIDE SEQUENCE [LARGE SCALE GENOMIC DNA]</scope>
    <source>
        <strain evidence="2">CGMCC 4.1641</strain>
    </source>
</reference>
<comment type="caution">
    <text evidence="1">The sequence shown here is derived from an EMBL/GenBank/DDBJ whole genome shotgun (WGS) entry which is preliminary data.</text>
</comment>
<accession>A0ABV9ZXD4</accession>
<evidence type="ECO:0000313" key="1">
    <source>
        <dbReference type="EMBL" id="MFC5146063.1"/>
    </source>
</evidence>
<dbReference type="Proteomes" id="UP001596222">
    <property type="component" value="Unassembled WGS sequence"/>
</dbReference>
<dbReference type="EMBL" id="JBHSKJ010000008">
    <property type="protein sequence ID" value="MFC5146063.1"/>
    <property type="molecule type" value="Genomic_DNA"/>
</dbReference>
<sequence length="99" mass="10861">MYLVHVRLRAPEGAEFPEVTGERVRRVARPAEGVEHVVVRLHAPAGPVLGVYVLAEGLHQAEARAAAVCRRALAEIPAFRDWTLAAAEAPLVDAFWEWA</sequence>
<keyword evidence="2" id="KW-1185">Reference proteome</keyword>
<dbReference type="RefSeq" id="WP_382041852.1">
    <property type="nucleotide sequence ID" value="NZ_JBHSKJ010000008.1"/>
</dbReference>
<protein>
    <submittedName>
        <fullName evidence="1">Uncharacterized protein</fullName>
    </submittedName>
</protein>